<dbReference type="Gene3D" id="3.40.50.1820">
    <property type="entry name" value="alpha/beta hydrolase"/>
    <property type="match status" value="1"/>
</dbReference>
<evidence type="ECO:0000259" key="2">
    <source>
        <dbReference type="Pfam" id="PF20434"/>
    </source>
</evidence>
<proteinExistence type="predicted"/>
<keyword evidence="1 3" id="KW-0378">Hydrolase</keyword>
<dbReference type="InterPro" id="IPR050300">
    <property type="entry name" value="GDXG_lipolytic_enzyme"/>
</dbReference>
<evidence type="ECO:0000313" key="3">
    <source>
        <dbReference type="EMBL" id="KCB26112.1"/>
    </source>
</evidence>
<feature type="domain" description="BD-FAE-like" evidence="2">
    <location>
        <begin position="53"/>
        <end position="160"/>
    </location>
</feature>
<comment type="caution">
    <text evidence="3">The sequence shown here is derived from an EMBL/GenBank/DDBJ whole genome shotgun (WGS) entry which is preliminary data.</text>
</comment>
<dbReference type="EMBL" id="JHEM01000002">
    <property type="protein sequence ID" value="KCB26112.1"/>
    <property type="molecule type" value="Genomic_DNA"/>
</dbReference>
<name>A0ABR4R608_9BORD</name>
<dbReference type="PANTHER" id="PTHR48081:SF33">
    <property type="entry name" value="KYNURENINE FORMAMIDASE"/>
    <property type="match status" value="1"/>
</dbReference>
<dbReference type="Proteomes" id="UP000025748">
    <property type="component" value="Unassembled WGS sequence"/>
</dbReference>
<protein>
    <submittedName>
        <fullName evidence="3">Hydrolase, alpha/beta domain protein</fullName>
    </submittedName>
</protein>
<dbReference type="GO" id="GO:0016787">
    <property type="term" value="F:hydrolase activity"/>
    <property type="evidence" value="ECO:0007669"/>
    <property type="project" value="UniProtKB-KW"/>
</dbReference>
<dbReference type="Pfam" id="PF20434">
    <property type="entry name" value="BD-FAE"/>
    <property type="match status" value="1"/>
</dbReference>
<reference evidence="3 4" key="1">
    <citation type="submission" date="2014-03" db="EMBL/GenBank/DDBJ databases">
        <title>Genome sequence of Bordetella hinzii.</title>
        <authorList>
            <person name="Register K."/>
            <person name="Harvill E."/>
            <person name="Goodfield L.L."/>
            <person name="Ivanov Y.V."/>
            <person name="Meyer J.A."/>
            <person name="Muse S.J."/>
            <person name="Jacobs N."/>
            <person name="Bendor L."/>
            <person name="Smallridge W.E."/>
            <person name="Brinkac L.M."/>
            <person name="Sanka R."/>
            <person name="Kim M."/>
            <person name="Losada L."/>
        </authorList>
    </citation>
    <scope>NUCLEOTIDE SEQUENCE [LARGE SCALE GENOMIC DNA]</scope>
    <source>
        <strain evidence="3 4">OH87 BAL007II</strain>
    </source>
</reference>
<dbReference type="InterPro" id="IPR029058">
    <property type="entry name" value="AB_hydrolase_fold"/>
</dbReference>
<evidence type="ECO:0000313" key="4">
    <source>
        <dbReference type="Proteomes" id="UP000025748"/>
    </source>
</evidence>
<accession>A0ABR4R608</accession>
<dbReference type="SUPFAM" id="SSF53474">
    <property type="entry name" value="alpha/beta-Hydrolases"/>
    <property type="match status" value="1"/>
</dbReference>
<evidence type="ECO:0000256" key="1">
    <source>
        <dbReference type="ARBA" id="ARBA00022801"/>
    </source>
</evidence>
<organism evidence="3 4">
    <name type="scientific">Bordetella hinzii OH87 BAL007II</name>
    <dbReference type="NCBI Taxonomy" id="1331262"/>
    <lineage>
        <taxon>Bacteria</taxon>
        <taxon>Pseudomonadati</taxon>
        <taxon>Pseudomonadota</taxon>
        <taxon>Betaproteobacteria</taxon>
        <taxon>Burkholderiales</taxon>
        <taxon>Alcaligenaceae</taxon>
        <taxon>Bordetella</taxon>
    </lineage>
</organism>
<dbReference type="InterPro" id="IPR049492">
    <property type="entry name" value="BD-FAE-like_dom"/>
</dbReference>
<dbReference type="PANTHER" id="PTHR48081">
    <property type="entry name" value="AB HYDROLASE SUPERFAMILY PROTEIN C4A8.06C"/>
    <property type="match status" value="1"/>
</dbReference>
<gene>
    <name evidence="3" type="ORF">L544_3435</name>
</gene>
<keyword evidence="4" id="KW-1185">Reference proteome</keyword>
<sequence length="288" mass="30315">MDMSFSHLEPQPPLYPAEAEHYARDALARSAAAARQCERIADIPYGQTASQTLDIYPGVADKGRPGPVLVFAHGGAWTNGYKEWAGLMAPPLVSAGITFVSISYRLAPAAKWRAMLDDCQAAIAWVGRNIHRYGADPGRIALGGHSAGGHLMTLAALSVEGLGRHGIPAASLSACFPLCAPLDIRYPHRPAGSGEARTHQNLLADASEAPLASPACQVGAGTPFMLLAYAEGDLPRVIAGNQTMEAALRRLNRPCETLLLAGDHFAPALAAGEAGSPWTTRVVQILRG</sequence>